<evidence type="ECO:0000256" key="1">
    <source>
        <dbReference type="SAM" id="SignalP"/>
    </source>
</evidence>
<comment type="caution">
    <text evidence="3">The sequence shown here is derived from an EMBL/GenBank/DDBJ whole genome shotgun (WGS) entry which is preliminary data.</text>
</comment>
<feature type="chain" id="PRO_5026798292" description="Retrotransposon gag domain-containing protein" evidence="1">
    <location>
        <begin position="17"/>
        <end position="403"/>
    </location>
</feature>
<evidence type="ECO:0000313" key="3">
    <source>
        <dbReference type="EMBL" id="GEU56646.1"/>
    </source>
</evidence>
<name>A0A6L2L4Y1_TANCI</name>
<protein>
    <recommendedName>
        <fullName evidence="2">Retrotransposon gag domain-containing protein</fullName>
    </recommendedName>
</protein>
<keyword evidence="1" id="KW-0732">Signal</keyword>
<feature type="domain" description="Retrotransposon gag" evidence="2">
    <location>
        <begin position="126"/>
        <end position="174"/>
    </location>
</feature>
<sequence>MGFLAWHLSWVMEAVGMERGYYPGDFEGLQGKKVGEKDEFNLCRKEYRKHSVLKYGGRDKSFGNFTSLVLVNVNLSGVASCDEYAYENPIRTLGDYCKRSHEGDWNTIELPIGTNVVPLRSDTICLPARSITTWEDLPTHFLAQFFPPGRTVKLRNDILMFQQHHEESLSKAWTLNPVTRRTIDQSAGGKLHDRNAKESWALLEDLALYENESWNDLRDFAKLVKAIAFPKDVPRLVSNFIASQDARLFTFEADFKQQQSEMTNKIDTVLKAITNQIARALPGDKVKNPKLSTSLVLSTRSYPNMKPQCSNHIQGSINAITIYSEKQSDSYDEKVKENEEEEKDSLKNIHVNPSTLPDLSVAFIIKKSSNSIHSLNCSDWFLNQLTPRSFAQRGTMEKSCLLS</sequence>
<dbReference type="EMBL" id="BKCJ010003697">
    <property type="protein sequence ID" value="GEU56646.1"/>
    <property type="molecule type" value="Genomic_DNA"/>
</dbReference>
<evidence type="ECO:0000259" key="2">
    <source>
        <dbReference type="Pfam" id="PF03732"/>
    </source>
</evidence>
<reference evidence="3" key="1">
    <citation type="journal article" date="2019" name="Sci. Rep.">
        <title>Draft genome of Tanacetum cinerariifolium, the natural source of mosquito coil.</title>
        <authorList>
            <person name="Yamashiro T."/>
            <person name="Shiraishi A."/>
            <person name="Satake H."/>
            <person name="Nakayama K."/>
        </authorList>
    </citation>
    <scope>NUCLEOTIDE SEQUENCE</scope>
</reference>
<dbReference type="Pfam" id="PF03732">
    <property type="entry name" value="Retrotrans_gag"/>
    <property type="match status" value="1"/>
</dbReference>
<proteinExistence type="predicted"/>
<accession>A0A6L2L4Y1</accession>
<dbReference type="AlphaFoldDB" id="A0A6L2L4Y1"/>
<dbReference type="InterPro" id="IPR005162">
    <property type="entry name" value="Retrotrans_gag_dom"/>
</dbReference>
<gene>
    <name evidence="3" type="ORF">Tci_028624</name>
</gene>
<organism evidence="3">
    <name type="scientific">Tanacetum cinerariifolium</name>
    <name type="common">Dalmatian daisy</name>
    <name type="synonym">Chrysanthemum cinerariifolium</name>
    <dbReference type="NCBI Taxonomy" id="118510"/>
    <lineage>
        <taxon>Eukaryota</taxon>
        <taxon>Viridiplantae</taxon>
        <taxon>Streptophyta</taxon>
        <taxon>Embryophyta</taxon>
        <taxon>Tracheophyta</taxon>
        <taxon>Spermatophyta</taxon>
        <taxon>Magnoliopsida</taxon>
        <taxon>eudicotyledons</taxon>
        <taxon>Gunneridae</taxon>
        <taxon>Pentapetalae</taxon>
        <taxon>asterids</taxon>
        <taxon>campanulids</taxon>
        <taxon>Asterales</taxon>
        <taxon>Asteraceae</taxon>
        <taxon>Asteroideae</taxon>
        <taxon>Anthemideae</taxon>
        <taxon>Anthemidinae</taxon>
        <taxon>Tanacetum</taxon>
    </lineage>
</organism>
<feature type="signal peptide" evidence="1">
    <location>
        <begin position="1"/>
        <end position="16"/>
    </location>
</feature>